<organism evidence="4 5">
    <name type="scientific">Sulfurifustis variabilis</name>
    <dbReference type="NCBI Taxonomy" id="1675686"/>
    <lineage>
        <taxon>Bacteria</taxon>
        <taxon>Pseudomonadati</taxon>
        <taxon>Pseudomonadota</taxon>
        <taxon>Gammaproteobacteria</taxon>
        <taxon>Acidiferrobacterales</taxon>
        <taxon>Acidiferrobacteraceae</taxon>
        <taxon>Sulfurifustis</taxon>
    </lineage>
</organism>
<keyword evidence="2 3" id="KW-0479">Metal-binding</keyword>
<dbReference type="Pfam" id="PF05163">
    <property type="entry name" value="DinB"/>
    <property type="match status" value="1"/>
</dbReference>
<sequence>MKAFFVEQADYQRWASAELFRSLDTLTEEQRQADLGLFFRNIHRTVDHILVVTRNWRARLAGDSGKSVPYDVVLFEEWEGLKRATLEEFAGIASWLGKQPPEWFAGQVAYTATNGAHRKAAVADGLTHIMTHAVHHRGQVSAICTRLGVGSPEMDFVFYRQRGAR</sequence>
<reference evidence="4 5" key="1">
    <citation type="submission" date="2015-08" db="EMBL/GenBank/DDBJ databases">
        <title>Complete genome sequence of Sulfurifustis variabilis.</title>
        <authorList>
            <person name="Miura A."/>
            <person name="Kojima H."/>
            <person name="Fukui M."/>
        </authorList>
    </citation>
    <scope>NUCLEOTIDE SEQUENCE [LARGE SCALE GENOMIC DNA]</scope>
    <source>
        <strain evidence="5">skN76</strain>
    </source>
</reference>
<dbReference type="Proteomes" id="UP000218899">
    <property type="component" value="Chromosome"/>
</dbReference>
<dbReference type="RefSeq" id="WP_096457194.1">
    <property type="nucleotide sequence ID" value="NZ_AP014936.1"/>
</dbReference>
<comment type="similarity">
    <text evidence="1">Belongs to the DinB family.</text>
</comment>
<protein>
    <submittedName>
        <fullName evidence="4">DinB family protein</fullName>
    </submittedName>
</protein>
<dbReference type="Gene3D" id="1.20.120.450">
    <property type="entry name" value="dinb family like domain"/>
    <property type="match status" value="1"/>
</dbReference>
<evidence type="ECO:0000256" key="2">
    <source>
        <dbReference type="ARBA" id="ARBA00022723"/>
    </source>
</evidence>
<accession>A0A1B4V612</accession>
<dbReference type="EMBL" id="AP014936">
    <property type="protein sequence ID" value="BAU46664.1"/>
    <property type="molecule type" value="Genomic_DNA"/>
</dbReference>
<dbReference type="AlphaFoldDB" id="A0A1B4V612"/>
<dbReference type="SUPFAM" id="SSF109854">
    <property type="entry name" value="DinB/YfiT-like putative metalloenzymes"/>
    <property type="match status" value="1"/>
</dbReference>
<keyword evidence="5" id="KW-1185">Reference proteome</keyword>
<dbReference type="InterPro" id="IPR007837">
    <property type="entry name" value="DinB"/>
</dbReference>
<dbReference type="PANTHER" id="PTHR37302:SF3">
    <property type="entry name" value="DAMAGE-INDUCIBLE PROTEIN DINB"/>
    <property type="match status" value="1"/>
</dbReference>
<proteinExistence type="inferred from homology"/>
<feature type="binding site" evidence="3">
    <location>
        <position position="132"/>
    </location>
    <ligand>
        <name>a divalent metal cation</name>
        <dbReference type="ChEBI" id="CHEBI:60240"/>
    </ligand>
</feature>
<evidence type="ECO:0000313" key="5">
    <source>
        <dbReference type="Proteomes" id="UP000218899"/>
    </source>
</evidence>
<dbReference type="InterPro" id="IPR034660">
    <property type="entry name" value="DinB/YfiT-like"/>
</dbReference>
<name>A0A1B4V612_9GAMM</name>
<dbReference type="OrthoDB" id="9807509at2"/>
<dbReference type="KEGG" id="sva:SVA_0082"/>
<dbReference type="GO" id="GO:0046872">
    <property type="term" value="F:metal ion binding"/>
    <property type="evidence" value="ECO:0007669"/>
    <property type="project" value="UniProtKB-KW"/>
</dbReference>
<evidence type="ECO:0000256" key="3">
    <source>
        <dbReference type="PIRSR" id="PIRSR607837-1"/>
    </source>
</evidence>
<evidence type="ECO:0000256" key="1">
    <source>
        <dbReference type="ARBA" id="ARBA00008635"/>
    </source>
</evidence>
<gene>
    <name evidence="4" type="ORF">SVA_0082</name>
</gene>
<feature type="binding site" evidence="3">
    <location>
        <position position="48"/>
    </location>
    <ligand>
        <name>a divalent metal cation</name>
        <dbReference type="ChEBI" id="CHEBI:60240"/>
    </ligand>
</feature>
<evidence type="ECO:0000313" key="4">
    <source>
        <dbReference type="EMBL" id="BAU46664.1"/>
    </source>
</evidence>
<feature type="binding site" evidence="3">
    <location>
        <position position="136"/>
    </location>
    <ligand>
        <name>a divalent metal cation</name>
        <dbReference type="ChEBI" id="CHEBI:60240"/>
    </ligand>
</feature>
<dbReference type="PANTHER" id="PTHR37302">
    <property type="entry name" value="SLR1116 PROTEIN"/>
    <property type="match status" value="1"/>
</dbReference>